<keyword evidence="1" id="KW-0812">Transmembrane</keyword>
<reference evidence="2 3" key="1">
    <citation type="submission" date="2017-09" db="EMBL/GenBank/DDBJ databases">
        <title>Depth-based differentiation of microbial function through sediment-hosted aquifers and enrichment of novel symbionts in the deep terrestrial subsurface.</title>
        <authorList>
            <person name="Probst A.J."/>
            <person name="Ladd B."/>
            <person name="Jarett J.K."/>
            <person name="Geller-Mcgrath D.E."/>
            <person name="Sieber C.M."/>
            <person name="Emerson J.B."/>
            <person name="Anantharaman K."/>
            <person name="Thomas B.C."/>
            <person name="Malmstrom R."/>
            <person name="Stieglmeier M."/>
            <person name="Klingl A."/>
            <person name="Woyke T."/>
            <person name="Ryan C.M."/>
            <person name="Banfield J.F."/>
        </authorList>
    </citation>
    <scope>NUCLEOTIDE SEQUENCE [LARGE SCALE GENOMIC DNA]</scope>
    <source>
        <strain evidence="2">CG22_combo_CG10-13_8_21_14_all_38_20</strain>
    </source>
</reference>
<evidence type="ECO:0000256" key="1">
    <source>
        <dbReference type="SAM" id="Phobius"/>
    </source>
</evidence>
<dbReference type="Pfam" id="PF26314">
    <property type="entry name" value="MptA_B_family"/>
    <property type="match status" value="1"/>
</dbReference>
<dbReference type="Proteomes" id="UP000231246">
    <property type="component" value="Unassembled WGS sequence"/>
</dbReference>
<protein>
    <recommendedName>
        <fullName evidence="4">Glycosyltransferase RgtA/B/C/D-like domain-containing protein</fullName>
    </recommendedName>
</protein>
<dbReference type="AlphaFoldDB" id="A0A2H0BVK8"/>
<sequence length="380" mass="44318">MRPGVKILVASYFITVLLLFLYSFTQIDLNLTLSRVSIWQGIQKWFMYIGYYKRPLSTAIFILILLALYTQYTLFLRLSLSKFLSTKHLFHIIILTGVVLLFSFPAFSHDIFNYMFSAKTIIKYGQLPYFAPPMNFPDDPWLNFMRWIHIPGTYPPLWILLTLPMYLISFNKIVLLIINFKLLSVAGYLGSSFLIAKIMQRINYRYWKAAVVSFALNPLVIIESLVSGHNDVVMAFWMLLSIYLWQKKERLFGVFTLSISVGIKWMSVFLLPLAVFGPRRLLSLALMLLGLGLVLTRREFLPWYWIWIAPLISLNVDRKFIFIPGVALSFGLLLRYTPFLYLGNWDPPVPTIKFWVTVIPLVTSAIMVVLFYYVQRHPKK</sequence>
<evidence type="ECO:0000313" key="3">
    <source>
        <dbReference type="Proteomes" id="UP000231246"/>
    </source>
</evidence>
<keyword evidence="1" id="KW-1133">Transmembrane helix</keyword>
<evidence type="ECO:0000313" key="2">
    <source>
        <dbReference type="EMBL" id="PIP61717.1"/>
    </source>
</evidence>
<feature type="transmembrane region" description="Helical" evidence="1">
    <location>
        <begin position="281"/>
        <end position="300"/>
    </location>
</feature>
<proteinExistence type="predicted"/>
<feature type="transmembrane region" description="Helical" evidence="1">
    <location>
        <begin position="173"/>
        <end position="194"/>
    </location>
</feature>
<accession>A0A2H0BVK8</accession>
<organism evidence="2 3">
    <name type="scientific">Candidatus Roizmanbacteria bacterium CG22_combo_CG10-13_8_21_14_all_38_20</name>
    <dbReference type="NCBI Taxonomy" id="1974862"/>
    <lineage>
        <taxon>Bacteria</taxon>
        <taxon>Candidatus Roizmaniibacteriota</taxon>
    </lineage>
</organism>
<feature type="transmembrane region" description="Helical" evidence="1">
    <location>
        <begin position="228"/>
        <end position="245"/>
    </location>
</feature>
<name>A0A2H0BVK8_9BACT</name>
<feature type="transmembrane region" description="Helical" evidence="1">
    <location>
        <begin position="252"/>
        <end position="275"/>
    </location>
</feature>
<feature type="transmembrane region" description="Helical" evidence="1">
    <location>
        <begin position="56"/>
        <end position="76"/>
    </location>
</feature>
<evidence type="ECO:0008006" key="4">
    <source>
        <dbReference type="Google" id="ProtNLM"/>
    </source>
</evidence>
<gene>
    <name evidence="2" type="ORF">COW99_02455</name>
</gene>
<feature type="transmembrane region" description="Helical" evidence="1">
    <location>
        <begin position="354"/>
        <end position="374"/>
    </location>
</feature>
<comment type="caution">
    <text evidence="2">The sequence shown here is derived from an EMBL/GenBank/DDBJ whole genome shotgun (WGS) entry which is preliminary data.</text>
</comment>
<dbReference type="EMBL" id="PCTA01000017">
    <property type="protein sequence ID" value="PIP61717.1"/>
    <property type="molecule type" value="Genomic_DNA"/>
</dbReference>
<feature type="transmembrane region" description="Helical" evidence="1">
    <location>
        <begin position="320"/>
        <end position="342"/>
    </location>
</feature>
<feature type="transmembrane region" description="Helical" evidence="1">
    <location>
        <begin position="7"/>
        <end position="25"/>
    </location>
</feature>
<keyword evidence="1" id="KW-0472">Membrane</keyword>
<feature type="transmembrane region" description="Helical" evidence="1">
    <location>
        <begin position="88"/>
        <end position="107"/>
    </location>
</feature>